<feature type="region of interest" description="Disordered" evidence="1">
    <location>
        <begin position="1"/>
        <end position="40"/>
    </location>
</feature>
<dbReference type="PANTHER" id="PTHR47456:SF1">
    <property type="entry name" value="PHD-TYPE DOMAIN-CONTAINING PROTEIN"/>
    <property type="match status" value="1"/>
</dbReference>
<evidence type="ECO:0000313" key="3">
    <source>
        <dbReference type="RefSeq" id="XP_065657445.1"/>
    </source>
</evidence>
<organism evidence="2 3">
    <name type="scientific">Hydra vulgaris</name>
    <name type="common">Hydra</name>
    <name type="synonym">Hydra attenuata</name>
    <dbReference type="NCBI Taxonomy" id="6087"/>
    <lineage>
        <taxon>Eukaryota</taxon>
        <taxon>Metazoa</taxon>
        <taxon>Cnidaria</taxon>
        <taxon>Hydrozoa</taxon>
        <taxon>Hydroidolina</taxon>
        <taxon>Anthoathecata</taxon>
        <taxon>Aplanulata</taxon>
        <taxon>Hydridae</taxon>
        <taxon>Hydra</taxon>
    </lineage>
</organism>
<feature type="compositionally biased region" description="Polar residues" evidence="1">
    <location>
        <begin position="1"/>
        <end position="13"/>
    </location>
</feature>
<dbReference type="PANTHER" id="PTHR47456">
    <property type="entry name" value="PHD-TYPE DOMAIN-CONTAINING PROTEIN"/>
    <property type="match status" value="1"/>
</dbReference>
<reference evidence="3" key="1">
    <citation type="submission" date="2025-08" db="UniProtKB">
        <authorList>
            <consortium name="RefSeq"/>
        </authorList>
    </citation>
    <scope>IDENTIFICATION</scope>
</reference>
<dbReference type="RefSeq" id="XP_065657445.1">
    <property type="nucleotide sequence ID" value="XM_065801373.1"/>
</dbReference>
<dbReference type="Proteomes" id="UP001652625">
    <property type="component" value="Chromosome 07"/>
</dbReference>
<protein>
    <submittedName>
        <fullName evidence="3">Calcium-responsive transcription factor-like isoform X1</fullName>
    </submittedName>
</protein>
<evidence type="ECO:0000256" key="1">
    <source>
        <dbReference type="SAM" id="MobiDB-lite"/>
    </source>
</evidence>
<dbReference type="Pfam" id="PF15299">
    <property type="entry name" value="ALS2CR8"/>
    <property type="match status" value="1"/>
</dbReference>
<sequence>MDELSNFENNVNMSSSEDTISDESESITENTGEDTGAQDTNSAICINKDGKKQLIYHCKSHEEALQYVKKYELATTTRFVVFKANKNFGRTDILTKTHNVLWDDFAIPYSGMPFIIVSSKVLDCHHGFDRNISVKKNYQVKKQKTNMDDHCFQKNYVVLQDTKKFMCPAKINMREILQFPDFKISERSVWRQNKASKMLREKLKTSSLNEIFHIRIIVVAIDDVSCHDKHLFGPAELIAQSIDPLISKKIEEYVMEGVFNVREMKRLLRIAVNDIFEKANLPPPNNRRFFPRVDTIRSHIVKIKQKLRQKCKSFIFL</sequence>
<proteinExistence type="predicted"/>
<name>A0ABM4C760_HYDVU</name>
<evidence type="ECO:0000313" key="2">
    <source>
        <dbReference type="Proteomes" id="UP001652625"/>
    </source>
</evidence>
<keyword evidence="2" id="KW-1185">Reference proteome</keyword>
<dbReference type="GeneID" id="136082352"/>
<gene>
    <name evidence="3" type="primary">LOC136082352</name>
</gene>
<accession>A0ABM4C760</accession>
<dbReference type="InterPro" id="IPR029309">
    <property type="entry name" value="CaRF"/>
</dbReference>